<keyword evidence="3 6" id="KW-0812">Transmembrane</keyword>
<gene>
    <name evidence="9" type="ORF">FHS68_003568</name>
</gene>
<evidence type="ECO:0000313" key="9">
    <source>
        <dbReference type="EMBL" id="NIJ54386.1"/>
    </source>
</evidence>
<organism evidence="9 10">
    <name type="scientific">Dyadobacter arcticus</name>
    <dbReference type="NCBI Taxonomy" id="1078754"/>
    <lineage>
        <taxon>Bacteria</taxon>
        <taxon>Pseudomonadati</taxon>
        <taxon>Bacteroidota</taxon>
        <taxon>Cytophagia</taxon>
        <taxon>Cytophagales</taxon>
        <taxon>Spirosomataceae</taxon>
        <taxon>Dyadobacter</taxon>
    </lineage>
</organism>
<evidence type="ECO:0000256" key="1">
    <source>
        <dbReference type="ARBA" id="ARBA00004651"/>
    </source>
</evidence>
<dbReference type="Pfam" id="PF12704">
    <property type="entry name" value="MacB_PCD"/>
    <property type="match status" value="1"/>
</dbReference>
<evidence type="ECO:0000256" key="5">
    <source>
        <dbReference type="ARBA" id="ARBA00023136"/>
    </source>
</evidence>
<protein>
    <submittedName>
        <fullName evidence="9">ABC-type antimicrobial peptide transport system permease subunit</fullName>
    </submittedName>
</protein>
<evidence type="ECO:0000313" key="10">
    <source>
        <dbReference type="Proteomes" id="UP001179181"/>
    </source>
</evidence>
<dbReference type="PANTHER" id="PTHR30572:SF18">
    <property type="entry name" value="ABC-TYPE MACROLIDE FAMILY EXPORT SYSTEM PERMEASE COMPONENT 2"/>
    <property type="match status" value="1"/>
</dbReference>
<name>A0ABX0UN58_9BACT</name>
<reference evidence="9 10" key="1">
    <citation type="submission" date="2020-03" db="EMBL/GenBank/DDBJ databases">
        <title>Genomic Encyclopedia of Type Strains, Phase IV (KMG-IV): sequencing the most valuable type-strain genomes for metagenomic binning, comparative biology and taxonomic classification.</title>
        <authorList>
            <person name="Goeker M."/>
        </authorList>
    </citation>
    <scope>NUCLEOTIDE SEQUENCE [LARGE SCALE GENOMIC DNA]</scope>
    <source>
        <strain evidence="9 10">DSM 102865</strain>
    </source>
</reference>
<evidence type="ECO:0000256" key="6">
    <source>
        <dbReference type="SAM" id="Phobius"/>
    </source>
</evidence>
<comment type="subcellular location">
    <subcellularLocation>
        <location evidence="1">Cell membrane</location>
        <topology evidence="1">Multi-pass membrane protein</topology>
    </subcellularLocation>
</comment>
<accession>A0ABX0UN58</accession>
<evidence type="ECO:0000256" key="4">
    <source>
        <dbReference type="ARBA" id="ARBA00022989"/>
    </source>
</evidence>
<keyword evidence="2" id="KW-1003">Cell membrane</keyword>
<evidence type="ECO:0000259" key="7">
    <source>
        <dbReference type="Pfam" id="PF02687"/>
    </source>
</evidence>
<keyword evidence="4 6" id="KW-1133">Transmembrane helix</keyword>
<dbReference type="Pfam" id="PF02687">
    <property type="entry name" value="FtsX"/>
    <property type="match status" value="2"/>
</dbReference>
<feature type="domain" description="ABC3 transporter permease C-terminal" evidence="7">
    <location>
        <begin position="299"/>
        <end position="415"/>
    </location>
</feature>
<dbReference type="InterPro" id="IPR025857">
    <property type="entry name" value="MacB_PCD"/>
</dbReference>
<feature type="domain" description="MacB-like periplasmic core" evidence="8">
    <location>
        <begin position="20"/>
        <end position="239"/>
    </location>
</feature>
<dbReference type="InterPro" id="IPR050250">
    <property type="entry name" value="Macrolide_Exporter_MacB"/>
</dbReference>
<evidence type="ECO:0000259" key="8">
    <source>
        <dbReference type="Pfam" id="PF12704"/>
    </source>
</evidence>
<dbReference type="PANTHER" id="PTHR30572">
    <property type="entry name" value="MEMBRANE COMPONENT OF TRANSPORTER-RELATED"/>
    <property type="match status" value="1"/>
</dbReference>
<dbReference type="Proteomes" id="UP001179181">
    <property type="component" value="Unassembled WGS sequence"/>
</dbReference>
<feature type="transmembrane region" description="Helical" evidence="6">
    <location>
        <begin position="340"/>
        <end position="367"/>
    </location>
</feature>
<dbReference type="RefSeq" id="WP_167272486.1">
    <property type="nucleotide sequence ID" value="NZ_JAASQJ010000003.1"/>
</dbReference>
<keyword evidence="10" id="KW-1185">Reference proteome</keyword>
<feature type="transmembrane region" description="Helical" evidence="6">
    <location>
        <begin position="292"/>
        <end position="315"/>
    </location>
</feature>
<feature type="transmembrane region" description="Helical" evidence="6">
    <location>
        <begin position="770"/>
        <end position="792"/>
    </location>
</feature>
<keyword evidence="5 6" id="KW-0472">Membrane</keyword>
<proteinExistence type="predicted"/>
<evidence type="ECO:0000256" key="2">
    <source>
        <dbReference type="ARBA" id="ARBA00022475"/>
    </source>
</evidence>
<dbReference type="InterPro" id="IPR003838">
    <property type="entry name" value="ABC3_permease_C"/>
</dbReference>
<feature type="transmembrane region" description="Helical" evidence="6">
    <location>
        <begin position="21"/>
        <end position="45"/>
    </location>
</feature>
<feature type="transmembrane region" description="Helical" evidence="6">
    <location>
        <begin position="387"/>
        <end position="409"/>
    </location>
</feature>
<evidence type="ECO:0000256" key="3">
    <source>
        <dbReference type="ARBA" id="ARBA00022692"/>
    </source>
</evidence>
<sequence>MLRNYIKIAFRNLWKSKGYTAVNVTGLSVAFCICVFLFLLSYLHFTFDLFHSDSDRIFKAYFVENDPERQNRYGNMALPVMPALKADFPEIEGAARIMSGRQSAVEVNGKYFDKMVVFTDPDFFKIFSFNLIKGNKSNALTNLSSIVISQSMAQTLYGNKDPIGKSMIVGGGNSRKQYIVSGVTDDVPFSSSIQYDALVRIENLSNYSTNKNNWEDNSHALYVKLAPHVDQAVFEGRLKPFTKKYFASKIDDLTKKGAKPDQLGDIFALRLQKLSKVHFDKEIAGGKGTPVAVIYTLLAIAIFILLIACINFINLSIARSFTRAREVGVRKSLGALKKQLFVQIWGETTVICLVGFLLGALLTYTLLPTFNATFGSTLTFDSMLQPGFIALILAVFAVVTFVAGGYPAWQMAKFNAVEVLKGKVSMKKPGVLRNSLIVTQFAISVLLVCCTIIAVQQVDYMKAIPLGFQKEQVISIPIGYQLNGRQVLARMRNTLANDPGILSITGTNVNLGRGKDHVSSRTVIGFKYKGKDVNTDMLLVDYDYLKTLNIKLKSGRDFDRTFAADSSKRVIISEGMAKMIGEKNPVGMFLGDDSDSTGAKSEVIGVVSDFHLYSLADERRPLTMHISGSESIYYIFVRVALKNLPASMEKLEKVWRQVAPEAEFMGSFLDDNLDSWYQNEQKLSEICSLASAIAIFLSCLGLFAIALMIIEQRTKEIGIRKVMGASIPNIIMVLSNDFVKLVAISLAIAIPIAWFGMQKWLDNYPERIELSFWVFALVGLASMAIAFVTVGIHTVKAALVNPVESLRSE</sequence>
<feature type="domain" description="ABC3 transporter permease C-terminal" evidence="7">
    <location>
        <begin position="689"/>
        <end position="797"/>
    </location>
</feature>
<feature type="transmembrane region" description="Helical" evidence="6">
    <location>
        <begin position="430"/>
        <end position="455"/>
    </location>
</feature>
<feature type="transmembrane region" description="Helical" evidence="6">
    <location>
        <begin position="689"/>
        <end position="710"/>
    </location>
</feature>
<dbReference type="EMBL" id="JAASQJ010000003">
    <property type="protein sequence ID" value="NIJ54386.1"/>
    <property type="molecule type" value="Genomic_DNA"/>
</dbReference>
<feature type="transmembrane region" description="Helical" evidence="6">
    <location>
        <begin position="730"/>
        <end position="755"/>
    </location>
</feature>
<comment type="caution">
    <text evidence="9">The sequence shown here is derived from an EMBL/GenBank/DDBJ whole genome shotgun (WGS) entry which is preliminary data.</text>
</comment>